<dbReference type="PROSITE" id="PS50097">
    <property type="entry name" value="BTB"/>
    <property type="match status" value="1"/>
</dbReference>
<dbReference type="Gene3D" id="3.30.710.10">
    <property type="entry name" value="Potassium Channel Kv1.1, Chain A"/>
    <property type="match status" value="1"/>
</dbReference>
<dbReference type="InterPro" id="IPR015915">
    <property type="entry name" value="Kelch-typ_b-propeller"/>
</dbReference>
<keyword evidence="5" id="KW-1185">Reference proteome</keyword>
<dbReference type="Pfam" id="PF00651">
    <property type="entry name" value="BTB"/>
    <property type="match status" value="1"/>
</dbReference>
<name>A0A3M7P2S7_BRAPC</name>
<comment type="caution">
    <text evidence="4">The sequence shown here is derived from an EMBL/GenBank/DDBJ whole genome shotgun (WGS) entry which is preliminary data.</text>
</comment>
<organism evidence="4 5">
    <name type="scientific">Brachionus plicatilis</name>
    <name type="common">Marine rotifer</name>
    <name type="synonym">Brachionus muelleri</name>
    <dbReference type="NCBI Taxonomy" id="10195"/>
    <lineage>
        <taxon>Eukaryota</taxon>
        <taxon>Metazoa</taxon>
        <taxon>Spiralia</taxon>
        <taxon>Gnathifera</taxon>
        <taxon>Rotifera</taxon>
        <taxon>Eurotatoria</taxon>
        <taxon>Monogononta</taxon>
        <taxon>Pseudotrocha</taxon>
        <taxon>Ploima</taxon>
        <taxon>Brachionidae</taxon>
        <taxon>Brachionus</taxon>
    </lineage>
</organism>
<dbReference type="SUPFAM" id="SSF117281">
    <property type="entry name" value="Kelch motif"/>
    <property type="match status" value="1"/>
</dbReference>
<dbReference type="EMBL" id="REGN01013869">
    <property type="protein sequence ID" value="RMZ93365.1"/>
    <property type="molecule type" value="Genomic_DNA"/>
</dbReference>
<dbReference type="Proteomes" id="UP000276133">
    <property type="component" value="Unassembled WGS sequence"/>
</dbReference>
<dbReference type="Gene3D" id="1.25.40.420">
    <property type="match status" value="1"/>
</dbReference>
<sequence length="334" mass="39036">MVLHEHWSFNERTFRSIFENINNLRKNRILCDVILKVDNEEYYAHRVILSACSDYFCAMFTNEMKEKDMPVIELQGLSSKTMEILLDCIYSEKVSFTIENVQEILPAAALLQLNEIRSGCEEFLKNQLDPQNCLGIKAFAELHNCTNLKNATQEYIYENFSQIVQNSDEFLNLKSKEMEDLIKSDEIEVANEEIVYNCLIEWTNYDIKNREQCLPKLMCHVRLPLLSPQFLTDVCDKEYLIKKSFECRDMLDEAKKFYLRPDCRAEMNGSRFRIRTGKDEHLVMLGGFGFQQKPLDVVEKYCPRTNNWSILPSLTKKRRYAASAAIGKCIYIIG</sequence>
<proteinExistence type="predicted"/>
<dbReference type="InterPro" id="IPR006652">
    <property type="entry name" value="Kelch_1"/>
</dbReference>
<dbReference type="InterPro" id="IPR000210">
    <property type="entry name" value="BTB/POZ_dom"/>
</dbReference>
<feature type="domain" description="BTB" evidence="3">
    <location>
        <begin position="31"/>
        <end position="98"/>
    </location>
</feature>
<dbReference type="SMART" id="SM00875">
    <property type="entry name" value="BACK"/>
    <property type="match status" value="1"/>
</dbReference>
<dbReference type="PANTHER" id="PTHR24412">
    <property type="entry name" value="KELCH PROTEIN"/>
    <property type="match status" value="1"/>
</dbReference>
<dbReference type="Pfam" id="PF01344">
    <property type="entry name" value="Kelch_1"/>
    <property type="match status" value="1"/>
</dbReference>
<gene>
    <name evidence="4" type="ORF">BpHYR1_020423</name>
</gene>
<keyword evidence="2" id="KW-0677">Repeat</keyword>
<dbReference type="FunFam" id="1.25.40.420:FF:000001">
    <property type="entry name" value="Kelch-like family member 12"/>
    <property type="match status" value="1"/>
</dbReference>
<accession>A0A3M7P2S7</accession>
<evidence type="ECO:0000313" key="5">
    <source>
        <dbReference type="Proteomes" id="UP000276133"/>
    </source>
</evidence>
<evidence type="ECO:0000256" key="2">
    <source>
        <dbReference type="ARBA" id="ARBA00022737"/>
    </source>
</evidence>
<dbReference type="SMART" id="SM00225">
    <property type="entry name" value="BTB"/>
    <property type="match status" value="1"/>
</dbReference>
<dbReference type="PANTHER" id="PTHR24412:SF494">
    <property type="entry name" value="KELCH-LIKE PROTEIN 12"/>
    <property type="match status" value="1"/>
</dbReference>
<dbReference type="InterPro" id="IPR011333">
    <property type="entry name" value="SKP1/BTB/POZ_sf"/>
</dbReference>
<dbReference type="AlphaFoldDB" id="A0A3M7P2S7"/>
<evidence type="ECO:0000256" key="1">
    <source>
        <dbReference type="ARBA" id="ARBA00022441"/>
    </source>
</evidence>
<dbReference type="SUPFAM" id="SSF54695">
    <property type="entry name" value="POZ domain"/>
    <property type="match status" value="1"/>
</dbReference>
<dbReference type="STRING" id="10195.A0A3M7P2S7"/>
<dbReference type="Gene3D" id="2.120.10.80">
    <property type="entry name" value="Kelch-type beta propeller"/>
    <property type="match status" value="1"/>
</dbReference>
<reference evidence="4 5" key="1">
    <citation type="journal article" date="2018" name="Sci. Rep.">
        <title>Genomic signatures of local adaptation to the degree of environmental predictability in rotifers.</title>
        <authorList>
            <person name="Franch-Gras L."/>
            <person name="Hahn C."/>
            <person name="Garcia-Roger E.M."/>
            <person name="Carmona M.J."/>
            <person name="Serra M."/>
            <person name="Gomez A."/>
        </authorList>
    </citation>
    <scope>NUCLEOTIDE SEQUENCE [LARGE SCALE GENOMIC DNA]</scope>
    <source>
        <strain evidence="4">HYR1</strain>
    </source>
</reference>
<dbReference type="Pfam" id="PF07707">
    <property type="entry name" value="BACK"/>
    <property type="match status" value="1"/>
</dbReference>
<dbReference type="InterPro" id="IPR011705">
    <property type="entry name" value="BACK"/>
</dbReference>
<feature type="non-terminal residue" evidence="4">
    <location>
        <position position="334"/>
    </location>
</feature>
<protein>
    <submittedName>
        <fullName evidence="4">Kelch 12</fullName>
    </submittedName>
</protein>
<keyword evidence="1" id="KW-0880">Kelch repeat</keyword>
<dbReference type="FunFam" id="3.30.710.10:FF:000001">
    <property type="entry name" value="Kelch-like family member 20"/>
    <property type="match status" value="1"/>
</dbReference>
<dbReference type="SMART" id="SM00612">
    <property type="entry name" value="Kelch"/>
    <property type="match status" value="1"/>
</dbReference>
<dbReference type="OrthoDB" id="45365at2759"/>
<evidence type="ECO:0000313" key="4">
    <source>
        <dbReference type="EMBL" id="RMZ93365.1"/>
    </source>
</evidence>
<evidence type="ECO:0000259" key="3">
    <source>
        <dbReference type="PROSITE" id="PS50097"/>
    </source>
</evidence>